<dbReference type="GO" id="GO:0016787">
    <property type="term" value="F:hydrolase activity"/>
    <property type="evidence" value="ECO:0007669"/>
    <property type="project" value="UniProtKB-KW"/>
</dbReference>
<keyword evidence="3" id="KW-1133">Transmembrane helix</keyword>
<feature type="signal peptide" evidence="4">
    <location>
        <begin position="1"/>
        <end position="27"/>
    </location>
</feature>
<dbReference type="Proteomes" id="UP000196320">
    <property type="component" value="Unassembled WGS sequence"/>
</dbReference>
<feature type="transmembrane region" description="Helical" evidence="3">
    <location>
        <begin position="398"/>
        <end position="426"/>
    </location>
</feature>
<feature type="transmembrane region" description="Helical" evidence="3">
    <location>
        <begin position="358"/>
        <end position="378"/>
    </location>
</feature>
<dbReference type="OrthoDB" id="9805123at2"/>
<sequence length="615" mass="67317">MIQRRARRNGFWLALSLLLCLISAVGASVVQTHAGAVAVKDMQWETSSGRMLNALLFVPETASADNRAPAVVVSHGWWNNREMQDANYVELARRGFVVLSIDMYGHGNSDPLPADELEVGGTGMYDGVKLIADLPYVDSTRIGVTGHSNGARAANFSIALDDAADEQLISSVFLVDNEAMYRDAEGAYANLYGTRDVGLVADQYDEFFFRSYSPEGVPLTAPRDFSTTDNAQSFLNFGADPASGEMREVDTVYTDTIDGEDAIRILHTPPQTHPWGTISKYTVADLVDFFDMTLDAPHAMDGTAQVWQIKEAFTALGLLGFGMFLVPFTRALLGTRAFAGLRAETIAPALPATRSGHYWFWGGLVVSAIISAWSYVWLSQQTWLAALTHNAVPNPIPTGSVFFIGVWAAFNGIIAIIIMLASYYLFGKKSGVRLRDLGIFPGWFKLLQSVALALVVTAAAFGLVFLADYFFKTDFRLWVIALKWFPQDKIWYAFFVLPLFLIYFVANSVAINVFNRVTIGGREWVNTAVLALFNSLGPIVLVLAQYITFAVSGELIPGFGGIYSIWLIPVIVILAVSAVISRKIYRATNNPYIAGVLNAAVVVLMSASNSLVVTY</sequence>
<reference evidence="5 6" key="1">
    <citation type="submission" date="2017-02" db="EMBL/GenBank/DDBJ databases">
        <authorList>
            <person name="Peterson S.W."/>
        </authorList>
    </citation>
    <scope>NUCLEOTIDE SEQUENCE [LARGE SCALE GENOMIC DNA]</scope>
    <source>
        <strain evidence="5 6">B Mb 05.01</strain>
    </source>
</reference>
<dbReference type="Pfam" id="PF06500">
    <property type="entry name" value="FrsA-like"/>
    <property type="match status" value="1"/>
</dbReference>
<evidence type="ECO:0000256" key="2">
    <source>
        <dbReference type="ARBA" id="ARBA00022801"/>
    </source>
</evidence>
<evidence type="ECO:0000313" key="6">
    <source>
        <dbReference type="Proteomes" id="UP000196320"/>
    </source>
</evidence>
<dbReference type="Gene3D" id="3.40.50.1820">
    <property type="entry name" value="alpha/beta hydrolase"/>
    <property type="match status" value="1"/>
</dbReference>
<dbReference type="RefSeq" id="WP_087129722.1">
    <property type="nucleotide sequence ID" value="NZ_FUKO01000006.1"/>
</dbReference>
<feature type="transmembrane region" description="Helical" evidence="3">
    <location>
        <begin position="490"/>
        <end position="515"/>
    </location>
</feature>
<feature type="transmembrane region" description="Helical" evidence="3">
    <location>
        <begin position="561"/>
        <end position="580"/>
    </location>
</feature>
<dbReference type="EMBL" id="FUKO01000006">
    <property type="protein sequence ID" value="SJN18135.1"/>
    <property type="molecule type" value="Genomic_DNA"/>
</dbReference>
<dbReference type="PANTHER" id="PTHR22946:SF0">
    <property type="entry name" value="DIENELACTONE HYDROLASE DOMAIN-CONTAINING PROTEIN"/>
    <property type="match status" value="1"/>
</dbReference>
<dbReference type="SUPFAM" id="SSF53474">
    <property type="entry name" value="alpha/beta-Hydrolases"/>
    <property type="match status" value="1"/>
</dbReference>
<feature type="transmembrane region" description="Helical" evidence="3">
    <location>
        <begin position="592"/>
        <end position="612"/>
    </location>
</feature>
<comment type="similarity">
    <text evidence="1">Belongs to the AB hydrolase superfamily.</text>
</comment>
<name>A0A1R4IE68_9MICO</name>
<dbReference type="PANTHER" id="PTHR22946">
    <property type="entry name" value="DIENELACTONE HYDROLASE DOMAIN-CONTAINING PROTEIN-RELATED"/>
    <property type="match status" value="1"/>
</dbReference>
<dbReference type="AlphaFoldDB" id="A0A1R4IE68"/>
<feature type="transmembrane region" description="Helical" evidence="3">
    <location>
        <begin position="312"/>
        <end position="333"/>
    </location>
</feature>
<proteinExistence type="inferred from homology"/>
<keyword evidence="6" id="KW-1185">Reference proteome</keyword>
<feature type="chain" id="PRO_5038617570" evidence="4">
    <location>
        <begin position="28"/>
        <end position="615"/>
    </location>
</feature>
<organism evidence="5 6">
    <name type="scientific">Microbacterium esteraromaticum</name>
    <dbReference type="NCBI Taxonomy" id="57043"/>
    <lineage>
        <taxon>Bacteria</taxon>
        <taxon>Bacillati</taxon>
        <taxon>Actinomycetota</taxon>
        <taxon>Actinomycetes</taxon>
        <taxon>Micrococcales</taxon>
        <taxon>Microbacteriaceae</taxon>
        <taxon>Microbacterium</taxon>
    </lineage>
</organism>
<evidence type="ECO:0000256" key="3">
    <source>
        <dbReference type="SAM" id="Phobius"/>
    </source>
</evidence>
<keyword evidence="4" id="KW-0732">Signal</keyword>
<accession>A0A1R4IE68</accession>
<keyword evidence="2" id="KW-0378">Hydrolase</keyword>
<gene>
    <name evidence="5" type="ORF">FM104_01665</name>
</gene>
<evidence type="ECO:0000256" key="1">
    <source>
        <dbReference type="ARBA" id="ARBA00008645"/>
    </source>
</evidence>
<evidence type="ECO:0000256" key="4">
    <source>
        <dbReference type="SAM" id="SignalP"/>
    </source>
</evidence>
<feature type="transmembrane region" description="Helical" evidence="3">
    <location>
        <begin position="527"/>
        <end position="549"/>
    </location>
</feature>
<dbReference type="InterPro" id="IPR010520">
    <property type="entry name" value="FrsA-like"/>
</dbReference>
<keyword evidence="3" id="KW-0812">Transmembrane</keyword>
<dbReference type="InterPro" id="IPR050261">
    <property type="entry name" value="FrsA_esterase"/>
</dbReference>
<keyword evidence="3" id="KW-0472">Membrane</keyword>
<protein>
    <submittedName>
        <fullName evidence="5">Uncharacterized protein</fullName>
    </submittedName>
</protein>
<feature type="transmembrane region" description="Helical" evidence="3">
    <location>
        <begin position="446"/>
        <end position="470"/>
    </location>
</feature>
<dbReference type="InterPro" id="IPR029058">
    <property type="entry name" value="AB_hydrolase_fold"/>
</dbReference>
<evidence type="ECO:0000313" key="5">
    <source>
        <dbReference type="EMBL" id="SJN18135.1"/>
    </source>
</evidence>